<dbReference type="PATRIC" id="fig|178900.5.peg.2949"/>
<dbReference type="AlphaFoldDB" id="A0A149QUR1"/>
<protein>
    <submittedName>
        <fullName evidence="1">Uncharacterized protein</fullName>
    </submittedName>
</protein>
<comment type="caution">
    <text evidence="1">The sequence shown here is derived from an EMBL/GenBank/DDBJ whole genome shotgun (WGS) entry which is preliminary data.</text>
</comment>
<evidence type="ECO:0000313" key="1">
    <source>
        <dbReference type="EMBL" id="KXV00857.1"/>
    </source>
</evidence>
<dbReference type="EMBL" id="LHZA01000095">
    <property type="protein sequence ID" value="KXV00857.1"/>
    <property type="molecule type" value="Genomic_DNA"/>
</dbReference>
<dbReference type="Proteomes" id="UP000075473">
    <property type="component" value="Unassembled WGS sequence"/>
</dbReference>
<reference evidence="1 2" key="1">
    <citation type="submission" date="2015-06" db="EMBL/GenBank/DDBJ databases">
        <title>Improved classification and identification of acetic acid bacteria using matrix-assisted laser desorption/ionization time-of-flight mass spectrometry; Gluconobacter nephelii and Gluconobacter uchimurae are later heterotypic synonyms of Gluconobacter japonicus and Gluconobacter oxydans, respectively.</title>
        <authorList>
            <person name="Li L."/>
            <person name="Cleenwerck I."/>
            <person name="De Vuyst L."/>
            <person name="Vandamme P."/>
        </authorList>
    </citation>
    <scope>NUCLEOTIDE SEQUENCE [LARGE SCALE GENOMIC DNA]</scope>
    <source>
        <strain evidence="1 2">LMG 1625</strain>
    </source>
</reference>
<gene>
    <name evidence="1" type="ORF">AD928_01800</name>
</gene>
<organism evidence="1 2">
    <name type="scientific">Acetobacter cerevisiae</name>
    <dbReference type="NCBI Taxonomy" id="178900"/>
    <lineage>
        <taxon>Bacteria</taxon>
        <taxon>Pseudomonadati</taxon>
        <taxon>Pseudomonadota</taxon>
        <taxon>Alphaproteobacteria</taxon>
        <taxon>Acetobacterales</taxon>
        <taxon>Acetobacteraceae</taxon>
        <taxon>Acetobacter</taxon>
    </lineage>
</organism>
<accession>A0A149QUR1</accession>
<name>A0A149QUR1_9PROT</name>
<sequence length="91" mass="10381">MPELASEARTRLRLGKGGYRREHVRAFAQHAEIADDAIYIEGSKKHPIEDAGSHQRRKVGGNRRSRFLPKWRTGWDSNIYAEVIGLRLATP</sequence>
<evidence type="ECO:0000313" key="2">
    <source>
        <dbReference type="Proteomes" id="UP000075473"/>
    </source>
</evidence>
<proteinExistence type="predicted"/>